<keyword evidence="1" id="KW-0472">Membrane</keyword>
<dbReference type="Proteomes" id="UP000515275">
    <property type="component" value="Chromosome"/>
</dbReference>
<gene>
    <name evidence="2" type="ORF">GP473_04195</name>
</gene>
<evidence type="ECO:0000256" key="1">
    <source>
        <dbReference type="SAM" id="Phobius"/>
    </source>
</evidence>
<dbReference type="RefSeq" id="WP_186277189.1">
    <property type="nucleotide sequence ID" value="NZ_CP046883.1"/>
</dbReference>
<keyword evidence="1" id="KW-0812">Transmembrane</keyword>
<keyword evidence="3" id="KW-1185">Reference proteome</keyword>
<evidence type="ECO:0000313" key="2">
    <source>
        <dbReference type="EMBL" id="QNH95977.1"/>
    </source>
</evidence>
<feature type="transmembrane region" description="Helical" evidence="1">
    <location>
        <begin position="31"/>
        <end position="52"/>
    </location>
</feature>
<evidence type="ECO:0000313" key="3">
    <source>
        <dbReference type="Proteomes" id="UP000515275"/>
    </source>
</evidence>
<dbReference type="EMBL" id="CP046883">
    <property type="protein sequence ID" value="QNH95977.1"/>
    <property type="molecule type" value="Genomic_DNA"/>
</dbReference>
<organism evidence="2 3">
    <name type="scientific">Corynebacterium anserum</name>
    <dbReference type="NCBI Taxonomy" id="2684406"/>
    <lineage>
        <taxon>Bacteria</taxon>
        <taxon>Bacillati</taxon>
        <taxon>Actinomycetota</taxon>
        <taxon>Actinomycetes</taxon>
        <taxon>Mycobacteriales</taxon>
        <taxon>Corynebacteriaceae</taxon>
        <taxon>Corynebacterium</taxon>
    </lineage>
</organism>
<sequence length="62" mass="7298">MSPQTIFFSRIMRIVVLLFFTIYLLMSANSWVNYLFSAVCILFLLTTVWQLWATYKRDGGLP</sequence>
<keyword evidence="1" id="KW-1133">Transmembrane helix</keyword>
<name>A0A7G7YNA7_9CORY</name>
<feature type="transmembrane region" description="Helical" evidence="1">
    <location>
        <begin position="7"/>
        <end position="25"/>
    </location>
</feature>
<protein>
    <submittedName>
        <fullName evidence="2">Uncharacterized protein</fullName>
    </submittedName>
</protein>
<dbReference type="AlphaFoldDB" id="A0A7G7YNA7"/>
<proteinExistence type="predicted"/>
<accession>A0A7G7YNA7</accession>
<reference evidence="2 3" key="1">
    <citation type="submission" date="2019-12" db="EMBL/GenBank/DDBJ databases">
        <title>Corynebacterium sp. nov., isolated from feces of the Anser Albifrons in China.</title>
        <authorList>
            <person name="Liu Q."/>
        </authorList>
    </citation>
    <scope>NUCLEOTIDE SEQUENCE [LARGE SCALE GENOMIC DNA]</scope>
    <source>
        <strain evidence="2 3">23H37-10</strain>
    </source>
</reference>
<dbReference type="KEGG" id="cans:GP473_04195"/>